<evidence type="ECO:0000256" key="2">
    <source>
        <dbReference type="ARBA" id="ARBA00005427"/>
    </source>
</evidence>
<dbReference type="GO" id="GO:0004843">
    <property type="term" value="F:cysteine-type deubiquitinase activity"/>
    <property type="evidence" value="ECO:0007669"/>
    <property type="project" value="UniProtKB-UniRule"/>
</dbReference>
<protein>
    <recommendedName>
        <fullName evidence="7">Ubiquitin carboxyl-terminal hydrolase</fullName>
        <ecNumber evidence="7">3.4.19.12</ecNumber>
    </recommendedName>
</protein>
<dbReference type="InterPro" id="IPR028889">
    <property type="entry name" value="USP"/>
</dbReference>
<evidence type="ECO:0000256" key="6">
    <source>
        <dbReference type="ARBA" id="ARBA00022807"/>
    </source>
</evidence>
<sequence>MIKTWTVKVHVPDNLPCLSNLLQMAGQQEFSFIDLDQLPPEECDRILQILHGRQDGLERKVEFPWDGENESISFGEQSERPVYTAPQLEQQMAPLLQQQPFIMSDHIPMGFHVGGPCHGITKIPPGYHFGVPIQMVQLQHLPYPEGSVTENQYNVSAGDYDLSAESKSKMEGNVKTYERRNKKRRPPDYYNKASDSGATVYNSDQTPEDRDVSQVVYRTEFNLDVSSQSGGGFNPNMEKNIADGSNYISRTVSSHPGFENSGTFVYSAEKKSVNRTTHYSTDSSDSTDKSFEALQHSNVTPTPKPVLVPELQTEVSLTDSKERTSVHEIHNAPVDVTKPVPATHTPYLDRPSSQHVINQSAANTVSNLSAPPPVEDTIISSQQSSVQNKPTGDYFTNTFTDNSVPNNAKHACSDSLKIVTPCSPTDGTAMYSDISSGDSARDTDNTCSNIRISDGSQGLATHVPPISIVTGPIVQEPPKTKTWAGLFKASESSYPSAHVTYSVYSGGERSTSTPTSGNDLGTDGDKKDSIWPHIQPVSASEDSIAKQLGDQLANLKLSHTSIALQPRGLINRGNWCYINATLQALVACPPFYNMIKKLPKFSGSSRGPSSTPILDSIVQFVNQFSHMPRPTDKGLKKQKPQDIIPGPPFEPVYVYKMLQAIANNPHFKLGKQEDAEEFLSCILDGMNEEMSATIKLVSAGSDGQDGSDPKDQSYTNGYVHDEIDGKDEEEEVNEEEDEAWEQVGPKKKSVFTRRANFAKSPIADIFGGLLRSVIFRTSSKETATLEPFLTLQLDIQSEKVATVKDALDGLVSLEVVHGYNCPKTKEEVEVVKKLSLEELPPVLILHLKCFLYNKDGCQKLMKKVDYSIELEITKDLLSSQAKGKLNLTQRSYKLFAVVYHHGKTVTGGHYTTSVFHPAVNSWINLDDSTVRTVPVAQVLKYVPPRVPYLLYYRRVDMH</sequence>
<feature type="region of interest" description="Disordered" evidence="8">
    <location>
        <begin position="505"/>
        <end position="529"/>
    </location>
</feature>
<name>A0ABD3VEB9_SINWO</name>
<dbReference type="InterPro" id="IPR038765">
    <property type="entry name" value="Papain-like_cys_pep_sf"/>
</dbReference>
<proteinExistence type="inferred from homology"/>
<dbReference type="InterPro" id="IPR001394">
    <property type="entry name" value="Peptidase_C19_UCH"/>
</dbReference>
<dbReference type="SUPFAM" id="SSF54001">
    <property type="entry name" value="Cysteine proteinases"/>
    <property type="match status" value="1"/>
</dbReference>
<dbReference type="PROSITE" id="PS00972">
    <property type="entry name" value="USP_1"/>
    <property type="match status" value="1"/>
</dbReference>
<feature type="compositionally biased region" description="Basic and acidic residues" evidence="8">
    <location>
        <begin position="166"/>
        <end position="179"/>
    </location>
</feature>
<evidence type="ECO:0000313" key="10">
    <source>
        <dbReference type="EMBL" id="KAL3859381.1"/>
    </source>
</evidence>
<dbReference type="AlphaFoldDB" id="A0ABD3VEB9"/>
<dbReference type="GO" id="GO:0006508">
    <property type="term" value="P:proteolysis"/>
    <property type="evidence" value="ECO:0007669"/>
    <property type="project" value="UniProtKB-KW"/>
</dbReference>
<comment type="catalytic activity">
    <reaction evidence="1 7">
        <text>Thiol-dependent hydrolysis of ester, thioester, amide, peptide and isopeptide bonds formed by the C-terminal Gly of ubiquitin (a 76-residue protein attached to proteins as an intracellular targeting signal).</text>
        <dbReference type="EC" id="3.4.19.12"/>
    </reaction>
</comment>
<dbReference type="FunFam" id="3.90.70.10:FF:000092">
    <property type="entry name" value="Ubiquitin carboxyl-terminal hydrolase"/>
    <property type="match status" value="1"/>
</dbReference>
<feature type="domain" description="USP" evidence="9">
    <location>
        <begin position="567"/>
        <end position="955"/>
    </location>
</feature>
<keyword evidence="6 7" id="KW-0788">Thiol protease</keyword>
<dbReference type="Pfam" id="PF00443">
    <property type="entry name" value="UCH"/>
    <property type="match status" value="1"/>
</dbReference>
<evidence type="ECO:0000256" key="1">
    <source>
        <dbReference type="ARBA" id="ARBA00000707"/>
    </source>
</evidence>
<dbReference type="InterPro" id="IPR018200">
    <property type="entry name" value="USP_CS"/>
</dbReference>
<comment type="similarity">
    <text evidence="2">Belongs to the peptidase C19 family. USP10 subfamily.</text>
</comment>
<dbReference type="PANTHER" id="PTHR24006:SF687">
    <property type="entry name" value="UBIQUITIN CARBOXYL-TERMINAL HYDROLASE 10"/>
    <property type="match status" value="1"/>
</dbReference>
<dbReference type="InterPro" id="IPR050164">
    <property type="entry name" value="Peptidase_C19"/>
</dbReference>
<keyword evidence="11" id="KW-1185">Reference proteome</keyword>
<dbReference type="EC" id="3.4.19.12" evidence="7"/>
<gene>
    <name evidence="10" type="ORF">ACJMK2_009604</name>
</gene>
<dbReference type="EMBL" id="JBJQND010000012">
    <property type="protein sequence ID" value="KAL3859381.1"/>
    <property type="molecule type" value="Genomic_DNA"/>
</dbReference>
<evidence type="ECO:0000256" key="7">
    <source>
        <dbReference type="RuleBase" id="RU366025"/>
    </source>
</evidence>
<keyword evidence="3 7" id="KW-0645">Protease</keyword>
<dbReference type="Proteomes" id="UP001634394">
    <property type="component" value="Unassembled WGS sequence"/>
</dbReference>
<organism evidence="10 11">
    <name type="scientific">Sinanodonta woodiana</name>
    <name type="common">Chinese pond mussel</name>
    <name type="synonym">Anodonta woodiana</name>
    <dbReference type="NCBI Taxonomy" id="1069815"/>
    <lineage>
        <taxon>Eukaryota</taxon>
        <taxon>Metazoa</taxon>
        <taxon>Spiralia</taxon>
        <taxon>Lophotrochozoa</taxon>
        <taxon>Mollusca</taxon>
        <taxon>Bivalvia</taxon>
        <taxon>Autobranchia</taxon>
        <taxon>Heteroconchia</taxon>
        <taxon>Palaeoheterodonta</taxon>
        <taxon>Unionida</taxon>
        <taxon>Unionoidea</taxon>
        <taxon>Unionidae</taxon>
        <taxon>Unioninae</taxon>
        <taxon>Sinanodonta</taxon>
    </lineage>
</organism>
<evidence type="ECO:0000256" key="4">
    <source>
        <dbReference type="ARBA" id="ARBA00022786"/>
    </source>
</evidence>
<accession>A0ABD3VEB9</accession>
<keyword evidence="4 7" id="KW-0833">Ubl conjugation pathway</keyword>
<evidence type="ECO:0000313" key="11">
    <source>
        <dbReference type="Proteomes" id="UP001634394"/>
    </source>
</evidence>
<evidence type="ECO:0000259" key="9">
    <source>
        <dbReference type="PROSITE" id="PS50235"/>
    </source>
</evidence>
<dbReference type="PANTHER" id="PTHR24006">
    <property type="entry name" value="UBIQUITIN CARBOXYL-TERMINAL HYDROLASE"/>
    <property type="match status" value="1"/>
</dbReference>
<evidence type="ECO:0000256" key="8">
    <source>
        <dbReference type="SAM" id="MobiDB-lite"/>
    </source>
</evidence>
<evidence type="ECO:0000256" key="5">
    <source>
        <dbReference type="ARBA" id="ARBA00022801"/>
    </source>
</evidence>
<evidence type="ECO:0000256" key="3">
    <source>
        <dbReference type="ARBA" id="ARBA00022670"/>
    </source>
</evidence>
<feature type="compositionally biased region" description="Polar residues" evidence="8">
    <location>
        <begin position="193"/>
        <end position="205"/>
    </location>
</feature>
<feature type="region of interest" description="Disordered" evidence="8">
    <location>
        <begin position="166"/>
        <end position="211"/>
    </location>
</feature>
<feature type="compositionally biased region" description="Polar residues" evidence="8">
    <location>
        <begin position="508"/>
        <end position="519"/>
    </location>
</feature>
<keyword evidence="5 7" id="KW-0378">Hydrolase</keyword>
<dbReference type="PROSITE" id="PS50235">
    <property type="entry name" value="USP_3"/>
    <property type="match status" value="1"/>
</dbReference>
<feature type="region of interest" description="Disordered" evidence="8">
    <location>
        <begin position="699"/>
        <end position="731"/>
    </location>
</feature>
<dbReference type="PROSITE" id="PS00973">
    <property type="entry name" value="USP_2"/>
    <property type="match status" value="1"/>
</dbReference>
<dbReference type="Gene3D" id="3.90.70.10">
    <property type="entry name" value="Cysteine proteinases"/>
    <property type="match status" value="1"/>
</dbReference>
<comment type="caution">
    <text evidence="10">The sequence shown here is derived from an EMBL/GenBank/DDBJ whole genome shotgun (WGS) entry which is preliminary data.</text>
</comment>
<reference evidence="10 11" key="1">
    <citation type="submission" date="2024-11" db="EMBL/GenBank/DDBJ databases">
        <title>Chromosome-level genome assembly of the freshwater bivalve Anodonta woodiana.</title>
        <authorList>
            <person name="Chen X."/>
        </authorList>
    </citation>
    <scope>NUCLEOTIDE SEQUENCE [LARGE SCALE GENOMIC DNA]</scope>
    <source>
        <strain evidence="10">MN2024</strain>
        <tissue evidence="10">Gills</tissue>
    </source>
</reference>
<dbReference type="CDD" id="cd02257">
    <property type="entry name" value="Peptidase_C19"/>
    <property type="match status" value="1"/>
</dbReference>